<dbReference type="PANTHER" id="PTHR24359:SF1">
    <property type="entry name" value="INHIBITOR OF NUCLEAR FACTOR KAPPA-B KINASE EPSILON SUBUNIT HOMOLOG 1-RELATED"/>
    <property type="match status" value="1"/>
</dbReference>
<dbReference type="Pfam" id="PF00069">
    <property type="entry name" value="Pkinase"/>
    <property type="match status" value="1"/>
</dbReference>
<comment type="caution">
    <text evidence="3">The sequence shown here is derived from an EMBL/GenBank/DDBJ whole genome shotgun (WGS) entry which is preliminary data.</text>
</comment>
<feature type="domain" description="Protein kinase" evidence="2">
    <location>
        <begin position="168"/>
        <end position="546"/>
    </location>
</feature>
<feature type="compositionally biased region" description="Polar residues" evidence="1">
    <location>
        <begin position="534"/>
        <end position="545"/>
    </location>
</feature>
<sequence length="661" mass="74607">MGPLGSFKFLRSKKKSTTSDQNSEVPPKPGKPDAQSPYTLPIPQGQENQLPAIEETFTTDTGIESIDRSLRFQDSQEKPSSSRSRSGNHDAGDQDYLWGKIWTLLADSTYDGGTSKKFLPEGSLPGIFTEDAVRQTLGIEEDHGSQELQSLIVFVTAECRKILATWLYDNVRGRELARRMRIFQQEGYYDGNLPLKQSDRIFWKNEVKPRFIAVKKMIPDDPKTLAKDWWKEVYALERLKPKKHKHIVRFITGICFEGIHDADYIMMFEWADGGNLQNLWERSPQKPTLSAIYIKEACEQIHGLADALGTAHYLDTANRYSIRHGDLKPANILCFTSHGHFPTLKIADWGLAKEHSQPTEFRLYASTARYGTKRYEAPEVKKALESEFLTVRNEREAQDPRSRLSDIWAMGCIALEFLIWLLYGYDELARFKKTIPDRKPFFETVNGSESLLPVVQKWINHMEQEPLCGKGTALGDLLECIQHGLLVFNLPPGKGSNPSAPSKYSSDKSPNDSDSSIDADNFHLEVTPAERAAISTNGAKQSDPSARQEESFSEYSNASPGPKIPEIKFIRARTQTMNSSFEPGKNSRILAGEFATRMKEILQKDADSNRDYWYLHSERVPPQNETVTASLHEGQATPEVRRAINLSHLQVSGASEVKISS</sequence>
<dbReference type="Gene3D" id="1.10.510.10">
    <property type="entry name" value="Transferase(Phosphotransferase) domain 1"/>
    <property type="match status" value="1"/>
</dbReference>
<evidence type="ECO:0000313" key="3">
    <source>
        <dbReference type="EMBL" id="KAL1602347.1"/>
    </source>
</evidence>
<gene>
    <name evidence="3" type="ORF">SLS60_005763</name>
</gene>
<dbReference type="InterPro" id="IPR000719">
    <property type="entry name" value="Prot_kinase_dom"/>
</dbReference>
<reference evidence="3 4" key="1">
    <citation type="submission" date="2024-02" db="EMBL/GenBank/DDBJ databases">
        <title>De novo assembly and annotation of 12 fungi associated with fruit tree decline syndrome in Ontario, Canada.</title>
        <authorList>
            <person name="Sulman M."/>
            <person name="Ellouze W."/>
            <person name="Ilyukhin E."/>
        </authorList>
    </citation>
    <scope>NUCLEOTIDE SEQUENCE [LARGE SCALE GENOMIC DNA]</scope>
    <source>
        <strain evidence="3 4">M42-189</strain>
    </source>
</reference>
<dbReference type="PROSITE" id="PS00108">
    <property type="entry name" value="PROTEIN_KINASE_ST"/>
    <property type="match status" value="1"/>
</dbReference>
<dbReference type="PROSITE" id="PS50011">
    <property type="entry name" value="PROTEIN_KINASE_DOM"/>
    <property type="match status" value="1"/>
</dbReference>
<proteinExistence type="predicted"/>
<dbReference type="CDD" id="cd00180">
    <property type="entry name" value="PKc"/>
    <property type="match status" value="1"/>
</dbReference>
<dbReference type="InterPro" id="IPR008271">
    <property type="entry name" value="Ser/Thr_kinase_AS"/>
</dbReference>
<keyword evidence="4" id="KW-1185">Reference proteome</keyword>
<feature type="region of interest" description="Disordered" evidence="1">
    <location>
        <begin position="1"/>
        <end position="57"/>
    </location>
</feature>
<dbReference type="SMART" id="SM00220">
    <property type="entry name" value="S_TKc"/>
    <property type="match status" value="1"/>
</dbReference>
<evidence type="ECO:0000256" key="1">
    <source>
        <dbReference type="SAM" id="MobiDB-lite"/>
    </source>
</evidence>
<evidence type="ECO:0000259" key="2">
    <source>
        <dbReference type="PROSITE" id="PS50011"/>
    </source>
</evidence>
<feature type="region of interest" description="Disordered" evidence="1">
    <location>
        <begin position="532"/>
        <end position="560"/>
    </location>
</feature>
<protein>
    <recommendedName>
        <fullName evidence="2">Protein kinase domain-containing protein</fullName>
    </recommendedName>
</protein>
<dbReference type="PANTHER" id="PTHR24359">
    <property type="entry name" value="SERINE/THREONINE-PROTEIN KINASE SBK1"/>
    <property type="match status" value="1"/>
</dbReference>
<dbReference type="Proteomes" id="UP001521785">
    <property type="component" value="Unassembled WGS sequence"/>
</dbReference>
<dbReference type="SUPFAM" id="SSF56112">
    <property type="entry name" value="Protein kinase-like (PK-like)"/>
    <property type="match status" value="1"/>
</dbReference>
<feature type="region of interest" description="Disordered" evidence="1">
    <location>
        <begin position="69"/>
        <end position="91"/>
    </location>
</feature>
<feature type="region of interest" description="Disordered" evidence="1">
    <location>
        <begin position="495"/>
        <end position="519"/>
    </location>
</feature>
<evidence type="ECO:0000313" key="4">
    <source>
        <dbReference type="Proteomes" id="UP001521785"/>
    </source>
</evidence>
<accession>A0ABR3RDA7</accession>
<dbReference type="EMBL" id="JAKJXO020000007">
    <property type="protein sequence ID" value="KAL1602347.1"/>
    <property type="molecule type" value="Genomic_DNA"/>
</dbReference>
<dbReference type="InterPro" id="IPR011009">
    <property type="entry name" value="Kinase-like_dom_sf"/>
</dbReference>
<name>A0ABR3RDA7_9PLEO</name>
<organism evidence="3 4">
    <name type="scientific">Paraconiothyrium brasiliense</name>
    <dbReference type="NCBI Taxonomy" id="300254"/>
    <lineage>
        <taxon>Eukaryota</taxon>
        <taxon>Fungi</taxon>
        <taxon>Dikarya</taxon>
        <taxon>Ascomycota</taxon>
        <taxon>Pezizomycotina</taxon>
        <taxon>Dothideomycetes</taxon>
        <taxon>Pleosporomycetidae</taxon>
        <taxon>Pleosporales</taxon>
        <taxon>Massarineae</taxon>
        <taxon>Didymosphaeriaceae</taxon>
        <taxon>Paraconiothyrium</taxon>
    </lineage>
</organism>